<dbReference type="AlphaFoldDB" id="A0A0F9FC72"/>
<accession>A0A0F9FC72</accession>
<name>A0A0F9FC72_9ZZZZ</name>
<organism evidence="2">
    <name type="scientific">marine sediment metagenome</name>
    <dbReference type="NCBI Taxonomy" id="412755"/>
    <lineage>
        <taxon>unclassified sequences</taxon>
        <taxon>metagenomes</taxon>
        <taxon>ecological metagenomes</taxon>
    </lineage>
</organism>
<proteinExistence type="predicted"/>
<gene>
    <name evidence="2" type="ORF">LCGC14_2260590</name>
</gene>
<dbReference type="EMBL" id="LAZR01031026">
    <property type="protein sequence ID" value="KKL54920.1"/>
    <property type="molecule type" value="Genomic_DNA"/>
</dbReference>
<evidence type="ECO:0000256" key="1">
    <source>
        <dbReference type="SAM" id="MobiDB-lite"/>
    </source>
</evidence>
<sequence length="105" mass="12228">MKTIKMADRDRLELHNLMLQIAVEEEKIRRYKLLLSGSDKKINELRDLIKIWTDNYGIKLKDEEDIDIKRIIIDPEKGTVVRMEEGNEDDINSGRGESGLRSCPD</sequence>
<comment type="caution">
    <text evidence="2">The sequence shown here is derived from an EMBL/GenBank/DDBJ whole genome shotgun (WGS) entry which is preliminary data.</text>
</comment>
<protein>
    <submittedName>
        <fullName evidence="2">Uncharacterized protein</fullName>
    </submittedName>
</protein>
<evidence type="ECO:0000313" key="2">
    <source>
        <dbReference type="EMBL" id="KKL54920.1"/>
    </source>
</evidence>
<feature type="region of interest" description="Disordered" evidence="1">
    <location>
        <begin position="82"/>
        <end position="105"/>
    </location>
</feature>
<reference evidence="2" key="1">
    <citation type="journal article" date="2015" name="Nature">
        <title>Complex archaea that bridge the gap between prokaryotes and eukaryotes.</title>
        <authorList>
            <person name="Spang A."/>
            <person name="Saw J.H."/>
            <person name="Jorgensen S.L."/>
            <person name="Zaremba-Niedzwiedzka K."/>
            <person name="Martijn J."/>
            <person name="Lind A.E."/>
            <person name="van Eijk R."/>
            <person name="Schleper C."/>
            <person name="Guy L."/>
            <person name="Ettema T.J."/>
        </authorList>
    </citation>
    <scope>NUCLEOTIDE SEQUENCE</scope>
</reference>